<dbReference type="Pfam" id="PF17841">
    <property type="entry name" value="Bep_C_terminal"/>
    <property type="match status" value="1"/>
</dbReference>
<dbReference type="EMBL" id="LGAP01000007">
    <property type="protein sequence ID" value="KOF18521.1"/>
    <property type="molecule type" value="Genomic_DNA"/>
</dbReference>
<reference evidence="6" key="1">
    <citation type="submission" date="2015-07" db="EMBL/GenBank/DDBJ databases">
        <title>Whole genome sequence of an Ensifer adhaerens strain isolated from a cave pool in the Wind Cave National Park.</title>
        <authorList>
            <person name="Eng W.W.H."/>
            <person name="Gan H.M."/>
            <person name="Barton H.A."/>
            <person name="Savka M.A."/>
        </authorList>
    </citation>
    <scope>NUCLEOTIDE SEQUENCE [LARGE SCALE GENOMIC DNA]</scope>
    <source>
        <strain evidence="6">SD006</strain>
    </source>
</reference>
<dbReference type="PATRIC" id="fig|106592.7.peg.7123"/>
<dbReference type="CDD" id="cd18809">
    <property type="entry name" value="SF1_C_RecD"/>
    <property type="match status" value="1"/>
</dbReference>
<protein>
    <submittedName>
        <fullName evidence="5">Conjugal transfer protein TraA</fullName>
    </submittedName>
</protein>
<dbReference type="InterPro" id="IPR014136">
    <property type="entry name" value="TraA_Ti"/>
</dbReference>
<evidence type="ECO:0000259" key="3">
    <source>
        <dbReference type="Pfam" id="PF03389"/>
    </source>
</evidence>
<organism evidence="5 6">
    <name type="scientific">Ensifer adhaerens</name>
    <name type="common">Sinorhizobium morelense</name>
    <dbReference type="NCBI Taxonomy" id="106592"/>
    <lineage>
        <taxon>Bacteria</taxon>
        <taxon>Pseudomonadati</taxon>
        <taxon>Pseudomonadota</taxon>
        <taxon>Alphaproteobacteria</taxon>
        <taxon>Hyphomicrobiales</taxon>
        <taxon>Rhizobiaceae</taxon>
        <taxon>Sinorhizobium/Ensifer group</taxon>
        <taxon>Ensifer</taxon>
    </lineage>
</organism>
<sequence>MAIYHCSMKPIARSGGRSAVAAIAYRSATKIVNERDGIVHDFTQKRGVEHSEIILPDGVDASWALDRSTLWNAVERAEVRKDARVAREFEIALPHEVSAADRLALTRGFARELANRYGAAVDFSIHQPQGESDIRNFHAHVVMTTRVVTEHGLGEKTLIERENKWLLNNDQPTSHMQLRDIRQLWEHRANRHLARLGLDVRVDHRSHLERGLEIEPTEHMGVHASQMDRRGLDVSRARIDRKAARSNADLIRRKPEQVLSIITGEKSVFDRHDVARALHRYIDDVNGFRNAFAAVMASPALVELKPETGRELARYSTREMGEIEHAMVASAERMDQSLRHGVERLHVDQALSIQNDAIRARLAASLSGKVEHGEMGLTDQERAIERSGLSEEQRVAVEYVTGPAQIAAVIGFAGAGKSTMLAAARDAWERQGYRVHGAALAGKAAEGLEESSGIAARTLASWEYGWQAGRGQLGKGDVLVIDEAGMVGSQQLARFVIEAEARGAKLVLVGDHEQLQAIRAGSPFRAIAERVGAVELSEIRRQSEAWQREASFAFATHRTGEGLVAYADRGAVNFSEIRDEARAVLVRDYLSDLAKRSSGSRIALAHRRIDVRAINADIRVSLQERGRLARGGQEQGELGREVVYQTNDGKRSFAPGDRIALLENNRDLDVKNGMLGTVLAVGPGALQIRLDGGGQNNGRVVSIPVNSYQAFDHGYATTIHKSQGATVDRAFVMASGTMDRHLTYVAMTRHRDLVQLYVGRDELKDMKALSTSMSRSGAKETTLDYARVFAERRGIAEEFGVRSEIAVTLSPGPAEDRSVAPDKADERVRAGLQPSVKVGAQQRGQGIEMPPEKVEPLVPAVSRYSRSVEDVAREKARPDFERAMEAVRSIGRHVYVDPDGVAGKLSVAIMDTGMAAQALAASVAERPEQFGQLRGKSGLLGNNKERKAARHYAKALGHHVASAGRTWERRLEAECQSEKWNREKRDVVEVPGLTPRSEAILKQLDGLSRSEKPKFLEQLSGTPEGKQALEEARQVAQALEQRFGSADPRDLKKENLRLGPDVFANLERIKATARIADRAQRAELSRQYELKRSLNKGLGLGM</sequence>
<dbReference type="OrthoDB" id="1826980at2"/>
<dbReference type="Proteomes" id="UP000037425">
    <property type="component" value="Unassembled WGS sequence"/>
</dbReference>
<feature type="domain" description="MobA/MobL protein" evidence="3">
    <location>
        <begin position="17"/>
        <end position="230"/>
    </location>
</feature>
<evidence type="ECO:0000313" key="5">
    <source>
        <dbReference type="EMBL" id="KOF18521.1"/>
    </source>
</evidence>
<dbReference type="Pfam" id="PF13604">
    <property type="entry name" value="AAA_30"/>
    <property type="match status" value="1"/>
</dbReference>
<name>A0A0L8BUW6_ENSAD</name>
<dbReference type="Pfam" id="PF03389">
    <property type="entry name" value="MobA_MobL"/>
    <property type="match status" value="1"/>
</dbReference>
<dbReference type="CDD" id="cd17933">
    <property type="entry name" value="DEXSc_RecD-like"/>
    <property type="match status" value="1"/>
</dbReference>
<keyword evidence="2" id="KW-0184">Conjugation</keyword>
<dbReference type="AlphaFoldDB" id="A0A0L8BUW6"/>
<dbReference type="Gene3D" id="3.40.50.300">
    <property type="entry name" value="P-loop containing nucleotide triphosphate hydrolases"/>
    <property type="match status" value="2"/>
</dbReference>
<evidence type="ECO:0000259" key="4">
    <source>
        <dbReference type="Pfam" id="PF17841"/>
    </source>
</evidence>
<dbReference type="InterPro" id="IPR005053">
    <property type="entry name" value="MobA_MobL"/>
</dbReference>
<evidence type="ECO:0000313" key="6">
    <source>
        <dbReference type="Proteomes" id="UP000037425"/>
    </source>
</evidence>
<gene>
    <name evidence="5" type="ORF">AC244_14330</name>
</gene>
<dbReference type="Gene3D" id="3.30.930.30">
    <property type="match status" value="1"/>
</dbReference>
<evidence type="ECO:0000256" key="1">
    <source>
        <dbReference type="ARBA" id="ARBA00010873"/>
    </source>
</evidence>
<comment type="caution">
    <text evidence="5">The sequence shown here is derived from an EMBL/GenBank/DDBJ whole genome shotgun (WGS) entry which is preliminary data.</text>
</comment>
<dbReference type="NCBIfam" id="TIGR02768">
    <property type="entry name" value="TraA_Ti"/>
    <property type="match status" value="1"/>
</dbReference>
<dbReference type="InterPro" id="IPR041533">
    <property type="entry name" value="Bep_BID"/>
</dbReference>
<feature type="domain" description="Bartonella effector protein BID" evidence="4">
    <location>
        <begin position="876"/>
        <end position="955"/>
    </location>
</feature>
<evidence type="ECO:0000256" key="2">
    <source>
        <dbReference type="ARBA" id="ARBA00022971"/>
    </source>
</evidence>
<dbReference type="InterPro" id="IPR027417">
    <property type="entry name" value="P-loop_NTPase"/>
</dbReference>
<accession>A0A0L8BUW6</accession>
<proteinExistence type="inferred from homology"/>
<dbReference type="NCBIfam" id="NF041496">
    <property type="entry name" value="MobQ"/>
    <property type="match status" value="1"/>
</dbReference>
<dbReference type="SUPFAM" id="SSF52540">
    <property type="entry name" value="P-loop containing nucleoside triphosphate hydrolases"/>
    <property type="match status" value="2"/>
</dbReference>
<dbReference type="RefSeq" id="WP_053249485.1">
    <property type="nucleotide sequence ID" value="NZ_LGAP01000007.1"/>
</dbReference>
<comment type="similarity">
    <text evidence="1">Belongs to the MobA/MobL family.</text>
</comment>
<dbReference type="Gene3D" id="2.30.30.940">
    <property type="match status" value="1"/>
</dbReference>